<sequence>MKEKQILGIILAVVLVFFAGVMTKNKHENVTYKVGDVISIGKINYKVNNFEIRNSNDMTGRNDLIVSIDVTSMSEESEKASFEDSFVLQIGEKTFEADSTRSGNANAGSNPFRYNQLNPDQTLQGFVVFNISKDQAESKKFDLLIKEGSFSSEEATVKLN</sequence>
<reference evidence="4" key="1">
    <citation type="journal article" date="2013" name="Genome Announc.">
        <title>Complete Chromosome Sequence of Carnobacterium maltaromaticum LMA 28.</title>
        <authorList>
            <person name="Cailliez-Grimal C."/>
            <person name="Chaillou S."/>
            <person name="Anba-Mondoloni J."/>
            <person name="Loux V."/>
            <person name="Afzal M.I."/>
            <person name="Rahman A."/>
            <person name="Kergourlay G."/>
            <person name="Champomier-Verges M.C."/>
            <person name="Zagorec M."/>
            <person name="Dalgaard P."/>
            <person name="Leisner J.J."/>
            <person name="Prevost H."/>
            <person name="Revol-Junelles A.M."/>
            <person name="Borges F."/>
        </authorList>
    </citation>
    <scope>NUCLEOTIDE SEQUENCE</scope>
    <source>
        <strain evidence="4">LMA28</strain>
    </source>
</reference>
<proteinExistence type="predicted"/>
<dbReference type="InterPro" id="IPR029050">
    <property type="entry name" value="Immunoprotect_excell_Ig-like"/>
</dbReference>
<name>K8E4E3_CARML</name>
<dbReference type="InterPro" id="IPR029051">
    <property type="entry name" value="DUF4352"/>
</dbReference>
<dbReference type="HOGENOM" id="CLU_1649059_0_0_9"/>
<dbReference type="KEGG" id="cml:BN424_1828"/>
<gene>
    <name evidence="3" type="ORF">BN424_1828</name>
</gene>
<protein>
    <recommendedName>
        <fullName evidence="2">DUF4352 domain-containing protein</fullName>
    </recommendedName>
</protein>
<dbReference type="AlphaFoldDB" id="K8E4E3"/>
<keyword evidence="4" id="KW-1185">Reference proteome</keyword>
<accession>K8E4E3</accession>
<evidence type="ECO:0000313" key="4">
    <source>
        <dbReference type="Proteomes" id="UP000000212"/>
    </source>
</evidence>
<dbReference type="Gene3D" id="2.60.40.1240">
    <property type="match status" value="1"/>
</dbReference>
<evidence type="ECO:0000259" key="2">
    <source>
        <dbReference type="Pfam" id="PF11611"/>
    </source>
</evidence>
<feature type="domain" description="DUF4352" evidence="2">
    <location>
        <begin position="32"/>
        <end position="151"/>
    </location>
</feature>
<evidence type="ECO:0000256" key="1">
    <source>
        <dbReference type="ARBA" id="ARBA00022729"/>
    </source>
</evidence>
<dbReference type="RefSeq" id="WP_015076495.1">
    <property type="nucleotide sequence ID" value="NC_019425.2"/>
</dbReference>
<dbReference type="Pfam" id="PF11611">
    <property type="entry name" value="DUF4352"/>
    <property type="match status" value="1"/>
</dbReference>
<organism evidence="3 4">
    <name type="scientific">Carnobacterium maltaromaticum LMA28</name>
    <dbReference type="NCBI Taxonomy" id="1234679"/>
    <lineage>
        <taxon>Bacteria</taxon>
        <taxon>Bacillati</taxon>
        <taxon>Bacillota</taxon>
        <taxon>Bacilli</taxon>
        <taxon>Lactobacillales</taxon>
        <taxon>Carnobacteriaceae</taxon>
        <taxon>Carnobacterium</taxon>
    </lineage>
</organism>
<dbReference type="Proteomes" id="UP000000212">
    <property type="component" value="Chromosome"/>
</dbReference>
<evidence type="ECO:0000313" key="3">
    <source>
        <dbReference type="EMBL" id="CCO11269.2"/>
    </source>
</evidence>
<keyword evidence="1" id="KW-0732">Signal</keyword>
<dbReference type="EMBL" id="HE999757">
    <property type="protein sequence ID" value="CCO11269.2"/>
    <property type="molecule type" value="Genomic_DNA"/>
</dbReference>